<keyword evidence="6" id="KW-1185">Reference proteome</keyword>
<feature type="domain" description="O-methyltransferase C-terminal" evidence="4">
    <location>
        <begin position="231"/>
        <end position="444"/>
    </location>
</feature>
<dbReference type="SUPFAM" id="SSF46785">
    <property type="entry name" value="Winged helix' DNA-binding domain"/>
    <property type="match status" value="1"/>
</dbReference>
<dbReference type="PhylomeDB" id="B8MN22"/>
<proteinExistence type="predicted"/>
<dbReference type="InterPro" id="IPR001077">
    <property type="entry name" value="COMT_C"/>
</dbReference>
<dbReference type="InParanoid" id="B8MN22"/>
<name>B8MN22_TALSN</name>
<dbReference type="InterPro" id="IPR029063">
    <property type="entry name" value="SAM-dependent_MTases_sf"/>
</dbReference>
<accession>B8MN22</accession>
<dbReference type="Pfam" id="PF00891">
    <property type="entry name" value="Methyltransf_2"/>
    <property type="match status" value="1"/>
</dbReference>
<dbReference type="RefSeq" id="XP_002486209.1">
    <property type="nucleotide sequence ID" value="XM_002486164.1"/>
</dbReference>
<dbReference type="PROSITE" id="PS51683">
    <property type="entry name" value="SAM_OMT_II"/>
    <property type="match status" value="1"/>
</dbReference>
<keyword evidence="2 5" id="KW-0808">Transferase</keyword>
<dbReference type="eggNOG" id="KOG3178">
    <property type="taxonomic scope" value="Eukaryota"/>
</dbReference>
<dbReference type="InterPro" id="IPR036388">
    <property type="entry name" value="WH-like_DNA-bd_sf"/>
</dbReference>
<sequence length="478" mass="53930">MACQRFTSQMLLTQFIPRRLHRHPFPSFLFRRQIPQVRCSSGQSAVGSVTELLEKIQTTTKIYLDFVKSQGLPEPSYQHGDGSVPGLRLPHGVQEAKEVAIEATYELHNLLLGPLGLLLSCPGDQLLLLSLQYIYRHQIAENVPLEDTITFDELAQVTKLNSKDLTRFLRVAISRHVFQEPKKGVIGHTAASKLLCKNPMLKAWLLNIAEEFWPAFTRTVDATEKWPGSEEPNETGYSLAHGTRDNPFNEIRKDHHRHQQFITAMRFSHLHPDYNISYLLNHYKFGDTGSDDKSTRTVVDIGGSNGEVAIEIASRYSHVSCIVQDLPDTIAGLQSQVPLALKGRVTGMAHDFLTPQPVHGADIYLLRWILHDWSDAYCVKILQNLIPALKQGARIVVNDISIPEPGQLGIKAERDLRYMDISMKAFNNARERDVEAWESLFTEADSRFRFLGVSMPPGARMSIIEAEWMGDKTPLPTC</sequence>
<organism evidence="5 6">
    <name type="scientific">Talaromyces stipitatus (strain ATCC 10500 / CBS 375.48 / QM 6759 / NRRL 1006)</name>
    <name type="common">Penicillium stipitatum</name>
    <dbReference type="NCBI Taxonomy" id="441959"/>
    <lineage>
        <taxon>Eukaryota</taxon>
        <taxon>Fungi</taxon>
        <taxon>Dikarya</taxon>
        <taxon>Ascomycota</taxon>
        <taxon>Pezizomycotina</taxon>
        <taxon>Eurotiomycetes</taxon>
        <taxon>Eurotiomycetidae</taxon>
        <taxon>Eurotiales</taxon>
        <taxon>Trichocomaceae</taxon>
        <taxon>Talaromyces</taxon>
        <taxon>Talaromyces sect. Talaromyces</taxon>
    </lineage>
</organism>
<dbReference type="Gene3D" id="1.10.10.10">
    <property type="entry name" value="Winged helix-like DNA-binding domain superfamily/Winged helix DNA-binding domain"/>
    <property type="match status" value="1"/>
</dbReference>
<dbReference type="AlphaFoldDB" id="B8MN22"/>
<dbReference type="GO" id="GO:0008171">
    <property type="term" value="F:O-methyltransferase activity"/>
    <property type="evidence" value="ECO:0007669"/>
    <property type="project" value="InterPro"/>
</dbReference>
<dbReference type="EMBL" id="EQ962658">
    <property type="protein sequence ID" value="EED13971.1"/>
    <property type="molecule type" value="Genomic_DNA"/>
</dbReference>
<dbReference type="GO" id="GO:0032259">
    <property type="term" value="P:methylation"/>
    <property type="evidence" value="ECO:0007669"/>
    <property type="project" value="UniProtKB-KW"/>
</dbReference>
<dbReference type="GeneID" id="8099248"/>
<dbReference type="PANTHER" id="PTHR43712:SF16">
    <property type="entry name" value="O-METHYLTRANSFERASE ELCB"/>
    <property type="match status" value="1"/>
</dbReference>
<evidence type="ECO:0000256" key="2">
    <source>
        <dbReference type="ARBA" id="ARBA00022679"/>
    </source>
</evidence>
<evidence type="ECO:0000256" key="1">
    <source>
        <dbReference type="ARBA" id="ARBA00022603"/>
    </source>
</evidence>
<dbReference type="OrthoDB" id="1606438at2759"/>
<dbReference type="VEuPathDB" id="FungiDB:TSTA_102030"/>
<dbReference type="InterPro" id="IPR016461">
    <property type="entry name" value="COMT-like"/>
</dbReference>
<dbReference type="SUPFAM" id="SSF53335">
    <property type="entry name" value="S-adenosyl-L-methionine-dependent methyltransferases"/>
    <property type="match status" value="1"/>
</dbReference>
<dbReference type="PANTHER" id="PTHR43712">
    <property type="entry name" value="PUTATIVE (AFU_ORTHOLOGUE AFUA_4G14580)-RELATED"/>
    <property type="match status" value="1"/>
</dbReference>
<dbReference type="HOGENOM" id="CLU_005533_1_4_1"/>
<dbReference type="CDD" id="cd02440">
    <property type="entry name" value="AdoMet_MTases"/>
    <property type="match status" value="1"/>
</dbReference>
<keyword evidence="3" id="KW-0949">S-adenosyl-L-methionine</keyword>
<protein>
    <submittedName>
        <fullName evidence="5">Hydroxyindole O-methyltransferase, putative</fullName>
    </submittedName>
</protein>
<dbReference type="Gene3D" id="3.40.50.150">
    <property type="entry name" value="Vaccinia Virus protein VP39"/>
    <property type="match status" value="1"/>
</dbReference>
<evidence type="ECO:0000256" key="3">
    <source>
        <dbReference type="ARBA" id="ARBA00022691"/>
    </source>
</evidence>
<evidence type="ECO:0000259" key="4">
    <source>
        <dbReference type="Pfam" id="PF00891"/>
    </source>
</evidence>
<dbReference type="Proteomes" id="UP000001745">
    <property type="component" value="Unassembled WGS sequence"/>
</dbReference>
<keyword evidence="1 5" id="KW-0489">Methyltransferase</keyword>
<evidence type="ECO:0000313" key="5">
    <source>
        <dbReference type="EMBL" id="EED13971.1"/>
    </source>
</evidence>
<dbReference type="InterPro" id="IPR036390">
    <property type="entry name" value="WH_DNA-bd_sf"/>
</dbReference>
<evidence type="ECO:0000313" key="6">
    <source>
        <dbReference type="Proteomes" id="UP000001745"/>
    </source>
</evidence>
<reference evidence="6" key="1">
    <citation type="journal article" date="2015" name="Genome Announc.">
        <title>Genome sequence of the AIDS-associated pathogen Penicillium marneffei (ATCC18224) and its near taxonomic relative Talaromyces stipitatus (ATCC10500).</title>
        <authorList>
            <person name="Nierman W.C."/>
            <person name="Fedorova-Abrams N.D."/>
            <person name="Andrianopoulos A."/>
        </authorList>
    </citation>
    <scope>NUCLEOTIDE SEQUENCE [LARGE SCALE GENOMIC DNA]</scope>
    <source>
        <strain evidence="6">ATCC 10500 / CBS 375.48 / QM 6759 / NRRL 1006</strain>
    </source>
</reference>
<gene>
    <name evidence="5" type="ORF">TSTA_102030</name>
</gene>